<dbReference type="EMBL" id="QMEB01000389">
    <property type="protein sequence ID" value="NMG23040.1"/>
    <property type="molecule type" value="Genomic_DNA"/>
</dbReference>
<gene>
    <name evidence="2" type="ORF">DP116_27930</name>
</gene>
<sequence length="241" mass="27082">MVTAVGEPSNDVFFSYCIEGICYKAIEESFETSSLVSEDTEELEQNQKKDLLNCIYQVIPQAEQRPFYLFAIDTTPYKRPYARTLIERGYIYQPNTIKGNKPINIGHSYSIVSLLPEKDSKQTATWSIPLSGKRVPISSNGVSVGSEQINNIMSCPQVPWSGKLSVLAADSTYSQRSFLVEQAQHKNLVLIARTRSHRVFYQSPSIQETPKKRGCPKKYGERFSLADSSTWHEPVSQIGGS</sequence>
<feature type="domain" description="Transposase IS701-like DDE" evidence="1">
    <location>
        <begin position="58"/>
        <end position="236"/>
    </location>
</feature>
<name>A0ABX1PEZ4_9CYAN</name>
<keyword evidence="3" id="KW-1185">Reference proteome</keyword>
<protein>
    <recommendedName>
        <fullName evidence="1">Transposase IS701-like DDE domain-containing protein</fullName>
    </recommendedName>
</protein>
<evidence type="ECO:0000259" key="1">
    <source>
        <dbReference type="Pfam" id="PF13546"/>
    </source>
</evidence>
<evidence type="ECO:0000313" key="2">
    <source>
        <dbReference type="EMBL" id="NMG23040.1"/>
    </source>
</evidence>
<evidence type="ECO:0000313" key="3">
    <source>
        <dbReference type="Proteomes" id="UP000718564"/>
    </source>
</evidence>
<organism evidence="2 3">
    <name type="scientific">Brasilonema bromeliae SPC951</name>
    <dbReference type="NCBI Taxonomy" id="385972"/>
    <lineage>
        <taxon>Bacteria</taxon>
        <taxon>Bacillati</taxon>
        <taxon>Cyanobacteriota</taxon>
        <taxon>Cyanophyceae</taxon>
        <taxon>Nostocales</taxon>
        <taxon>Scytonemataceae</taxon>
        <taxon>Brasilonema</taxon>
        <taxon>Bromeliae group (in: Brasilonema)</taxon>
    </lineage>
</organism>
<accession>A0ABX1PEZ4</accession>
<dbReference type="Proteomes" id="UP000718564">
    <property type="component" value="Unassembled WGS sequence"/>
</dbReference>
<proteinExistence type="predicted"/>
<reference evidence="2 3" key="1">
    <citation type="submission" date="2018-06" db="EMBL/GenBank/DDBJ databases">
        <title>Comparative genomics of Brasilonema spp. strains.</title>
        <authorList>
            <person name="Alvarenga D.O."/>
            <person name="Fiore M.F."/>
            <person name="Varani A.M."/>
        </authorList>
    </citation>
    <scope>NUCLEOTIDE SEQUENCE [LARGE SCALE GENOMIC DNA]</scope>
    <source>
        <strain evidence="2 3">SPC951</strain>
    </source>
</reference>
<dbReference type="InterPro" id="IPR038721">
    <property type="entry name" value="IS701-like_DDE_dom"/>
</dbReference>
<comment type="caution">
    <text evidence="2">The sequence shown here is derived from an EMBL/GenBank/DDBJ whole genome shotgun (WGS) entry which is preliminary data.</text>
</comment>
<dbReference type="Pfam" id="PF13546">
    <property type="entry name" value="DDE_5"/>
    <property type="match status" value="1"/>
</dbReference>